<feature type="transmembrane region" description="Helical" evidence="8">
    <location>
        <begin position="362"/>
        <end position="381"/>
    </location>
</feature>
<evidence type="ECO:0000256" key="8">
    <source>
        <dbReference type="SAM" id="Phobius"/>
    </source>
</evidence>
<keyword evidence="5 8" id="KW-0812">Transmembrane</keyword>
<feature type="transmembrane region" description="Helical" evidence="8">
    <location>
        <begin position="470"/>
        <end position="491"/>
    </location>
</feature>
<feature type="domain" description="Glycosyltransferase RgtA/B/C/D-like" evidence="9">
    <location>
        <begin position="81"/>
        <end position="238"/>
    </location>
</feature>
<evidence type="ECO:0000313" key="12">
    <source>
        <dbReference type="Proteomes" id="UP001597114"/>
    </source>
</evidence>
<evidence type="ECO:0000256" key="6">
    <source>
        <dbReference type="ARBA" id="ARBA00022989"/>
    </source>
</evidence>
<dbReference type="GO" id="GO:0016757">
    <property type="term" value="F:glycosyltransferase activity"/>
    <property type="evidence" value="ECO:0007669"/>
    <property type="project" value="UniProtKB-KW"/>
</dbReference>
<evidence type="ECO:0000256" key="1">
    <source>
        <dbReference type="ARBA" id="ARBA00004651"/>
    </source>
</evidence>
<dbReference type="Pfam" id="PF13231">
    <property type="entry name" value="PMT_2"/>
    <property type="match status" value="1"/>
</dbReference>
<dbReference type="PANTHER" id="PTHR33908">
    <property type="entry name" value="MANNOSYLTRANSFERASE YKCB-RELATED"/>
    <property type="match status" value="1"/>
</dbReference>
<feature type="domain" description="Putative mannosyltransferase YkcA/B-like C-terminal" evidence="10">
    <location>
        <begin position="551"/>
        <end position="628"/>
    </location>
</feature>
<name>A0ABW4ESL6_9PSEU</name>
<dbReference type="EC" id="2.4.-.-" evidence="11"/>
<comment type="caution">
    <text evidence="11">The sequence shown here is derived from an EMBL/GenBank/DDBJ whole genome shotgun (WGS) entry which is preliminary data.</text>
</comment>
<dbReference type="Proteomes" id="UP001597114">
    <property type="component" value="Unassembled WGS sequence"/>
</dbReference>
<keyword evidence="2" id="KW-1003">Cell membrane</keyword>
<comment type="subcellular location">
    <subcellularLocation>
        <location evidence="1">Cell membrane</location>
        <topology evidence="1">Multi-pass membrane protein</topology>
    </subcellularLocation>
</comment>
<dbReference type="InterPro" id="IPR056785">
    <property type="entry name" value="YkcA/B-like_C"/>
</dbReference>
<dbReference type="EMBL" id="JBHUCO010000006">
    <property type="protein sequence ID" value="MFD1517074.1"/>
    <property type="molecule type" value="Genomic_DNA"/>
</dbReference>
<keyword evidence="12" id="KW-1185">Reference proteome</keyword>
<accession>A0ABW4ESL6</accession>
<proteinExistence type="predicted"/>
<feature type="transmembrane region" description="Helical" evidence="8">
    <location>
        <begin position="156"/>
        <end position="174"/>
    </location>
</feature>
<gene>
    <name evidence="11" type="ORF">ACFSJD_06240</name>
</gene>
<evidence type="ECO:0000256" key="2">
    <source>
        <dbReference type="ARBA" id="ARBA00022475"/>
    </source>
</evidence>
<feature type="transmembrane region" description="Helical" evidence="8">
    <location>
        <begin position="131"/>
        <end position="149"/>
    </location>
</feature>
<dbReference type="RefSeq" id="WP_344729232.1">
    <property type="nucleotide sequence ID" value="NZ_BAAAUS010000059.1"/>
</dbReference>
<evidence type="ECO:0000256" key="3">
    <source>
        <dbReference type="ARBA" id="ARBA00022676"/>
    </source>
</evidence>
<evidence type="ECO:0000256" key="4">
    <source>
        <dbReference type="ARBA" id="ARBA00022679"/>
    </source>
</evidence>
<keyword evidence="4 11" id="KW-0808">Transferase</keyword>
<feature type="transmembrane region" description="Helical" evidence="8">
    <location>
        <begin position="387"/>
        <end position="403"/>
    </location>
</feature>
<protein>
    <submittedName>
        <fullName evidence="11">ArnT family glycosyltransferase</fullName>
        <ecNumber evidence="11">2.4.-.-</ecNumber>
    </submittedName>
</protein>
<evidence type="ECO:0000259" key="9">
    <source>
        <dbReference type="Pfam" id="PF13231"/>
    </source>
</evidence>
<feature type="transmembrane region" description="Helical" evidence="8">
    <location>
        <begin position="96"/>
        <end position="119"/>
    </location>
</feature>
<feature type="transmembrane region" description="Helical" evidence="8">
    <location>
        <begin position="180"/>
        <end position="213"/>
    </location>
</feature>
<feature type="transmembrane region" description="Helical" evidence="8">
    <location>
        <begin position="415"/>
        <end position="436"/>
    </location>
</feature>
<organism evidence="11 12">
    <name type="scientific">Pseudonocardia yunnanensis</name>
    <dbReference type="NCBI Taxonomy" id="58107"/>
    <lineage>
        <taxon>Bacteria</taxon>
        <taxon>Bacillati</taxon>
        <taxon>Actinomycetota</taxon>
        <taxon>Actinomycetes</taxon>
        <taxon>Pseudonocardiales</taxon>
        <taxon>Pseudonocardiaceae</taxon>
        <taxon>Pseudonocardia</taxon>
    </lineage>
</organism>
<dbReference type="Pfam" id="PF24878">
    <property type="entry name" value="YkcB_C"/>
    <property type="match status" value="1"/>
</dbReference>
<evidence type="ECO:0000256" key="7">
    <source>
        <dbReference type="ARBA" id="ARBA00023136"/>
    </source>
</evidence>
<reference evidence="12" key="1">
    <citation type="journal article" date="2019" name="Int. J. Syst. Evol. Microbiol.">
        <title>The Global Catalogue of Microorganisms (GCM) 10K type strain sequencing project: providing services to taxonomists for standard genome sequencing and annotation.</title>
        <authorList>
            <consortium name="The Broad Institute Genomics Platform"/>
            <consortium name="The Broad Institute Genome Sequencing Center for Infectious Disease"/>
            <person name="Wu L."/>
            <person name="Ma J."/>
        </authorList>
    </citation>
    <scope>NUCLEOTIDE SEQUENCE [LARGE SCALE GENOMIC DNA]</scope>
    <source>
        <strain evidence="12">CCM 7043</strain>
    </source>
</reference>
<feature type="transmembrane region" description="Helical" evidence="8">
    <location>
        <begin position="333"/>
        <end position="350"/>
    </location>
</feature>
<dbReference type="InterPro" id="IPR038731">
    <property type="entry name" value="RgtA/B/C-like"/>
</dbReference>
<evidence type="ECO:0000313" key="11">
    <source>
        <dbReference type="EMBL" id="MFD1517074.1"/>
    </source>
</evidence>
<feature type="transmembrane region" description="Helical" evidence="8">
    <location>
        <begin position="26"/>
        <end position="55"/>
    </location>
</feature>
<evidence type="ECO:0000259" key="10">
    <source>
        <dbReference type="Pfam" id="PF24878"/>
    </source>
</evidence>
<feature type="transmembrane region" description="Helical" evidence="8">
    <location>
        <begin position="442"/>
        <end position="463"/>
    </location>
</feature>
<evidence type="ECO:0000256" key="5">
    <source>
        <dbReference type="ARBA" id="ARBA00022692"/>
    </source>
</evidence>
<dbReference type="PANTHER" id="PTHR33908:SF3">
    <property type="entry name" value="UNDECAPRENYL PHOSPHATE-ALPHA-4-AMINO-4-DEOXY-L-ARABINOSE ARABINOSYL TRANSFERASE"/>
    <property type="match status" value="1"/>
</dbReference>
<dbReference type="InterPro" id="IPR050297">
    <property type="entry name" value="LipidA_mod_glycosyltrf_83"/>
</dbReference>
<keyword evidence="3 11" id="KW-0328">Glycosyltransferase</keyword>
<feature type="transmembrane region" description="Helical" evidence="8">
    <location>
        <begin position="225"/>
        <end position="243"/>
    </location>
</feature>
<sequence length="649" mass="67158">MTATLAPSGPPPVTAVPPPRRRHERLALAVLLAGTAVLYLWDLSASGFANGFYAAAVQSMTRSWKAFFFASFDAGNVITVDKPPASLWVMALSGRIFGFSSWSMLVPEALMGVATVALLYAAVRRVSGPDAGLLAGAAMALTPVAVLMFRFNNPDALLVLLIVAAGYATVRAVEVASTRWLLLAGVLIGFAFLAKMGQALIVVPALALAYLVAAPTGFWRRVRQLVAAGIALVVAAGWWVAAVDLWPAADRPYIGGSATNSVLELALGYNGLGRIFGHFGMPHPSGGDAGAHPPAGAPHEAMPPHPAPTGGFPGFGGGPGLTRMFGTEVASQVSWLLPAALALLVIGLWSTRRAPRIDRTRASLLLWGTWTVVSALVFSLASGIFHSYYTLALAPGIAGLVGIGGRELWLHRATWAGRSAAALVVAGTAVWSVVILDRSAEFLPWLRWVVAAVGVVAVLLLLVRPGGRRLGAVTALLVLLTGGLAPAAYAVQTAATPHTGSTPNAGPPTGAESLFLEQLRQHADSLPLGVAALVGGPDPQIAPDLVTLLRHAGTTWSAAAVGAQAAAPLALASGTSVMAIGGFYGADPAPTLAQFQGYVAAGQVHYFFAGNRSHSGGQERSAIARWVEGSFTPVDVGGQTLYDLTRPMH</sequence>
<keyword evidence="7 8" id="KW-0472">Membrane</keyword>
<keyword evidence="6 8" id="KW-1133">Transmembrane helix</keyword>